<dbReference type="InterPro" id="IPR025668">
    <property type="entry name" value="Tnp_DDE_dom"/>
</dbReference>
<dbReference type="EMBL" id="LVWG01000001">
    <property type="protein sequence ID" value="KZK75317.1"/>
    <property type="molecule type" value="Genomic_DNA"/>
</dbReference>
<evidence type="ECO:0000259" key="1">
    <source>
        <dbReference type="Pfam" id="PF13701"/>
    </source>
</evidence>
<name>A0A165MJE3_PELLU</name>
<sequence length="468" mass="53279">MQLPYTNIHTDQPNQQALFPDCFEVSVAPVKGKKVVLDFQGGNATSDAGVLLLKEVESMTRIVPKLADCIADSRRTSSVMHSIPDLIAQRVYQIACGYEDGNDSNSMRKDPALKMALNRLPESGDDLASQPTFSRLENMVTRPELYRMAVGFLDHFLDSYTEAPRVIVLDFDDTEDVVHGKQQLALFNGYHQETCYQPLHVFEGLTGKLIASILRPGRRPTGKEIVSYVKRIVRHIRSRWPETIIVYRGDSHYGVPEVYSFLAREQNCYSVTGLGGNDVLLRSVKDIIEEVKKHGAGYRRYHTFQYQARSWKETRRVVAKVEMTEKGLNVRFISTDMQEAKAKTLYEQIYSARGNDELYIKAHKTFMKSDRTSCHRFLANQFRVFLHSAAYVLVHAFQTNLLRGTALATATFETIRLKLLKIGAKVIEMKTRIKVHLPTSYPYKPILNKCFAVLEHLRSVPWPSTAIP</sequence>
<reference evidence="2 3" key="1">
    <citation type="submission" date="2016-03" db="EMBL/GenBank/DDBJ databases">
        <title>Speciation and ecological success in dimly lit waters: horizontal gene transfer in a green sulfur bacteria bloom unveiled by metagenomic assembly.</title>
        <authorList>
            <person name="Llorens-Mares T."/>
            <person name="Liu Z."/>
            <person name="Allen L.Z."/>
            <person name="Rusch D.B."/>
            <person name="Craig M.T."/>
            <person name="Dupont C.L."/>
            <person name="Bryant D.A."/>
            <person name="Casamayor E.O."/>
        </authorList>
    </citation>
    <scope>NUCLEOTIDE SEQUENCE [LARGE SCALE GENOMIC DNA]</scope>
    <source>
        <strain evidence="2">CIII</strain>
    </source>
</reference>
<protein>
    <submittedName>
        <fullName evidence="2">Transposase</fullName>
    </submittedName>
</protein>
<organism evidence="2 3">
    <name type="scientific">Pelodictyon luteolum</name>
    <dbReference type="NCBI Taxonomy" id="1100"/>
    <lineage>
        <taxon>Bacteria</taxon>
        <taxon>Pseudomonadati</taxon>
        <taxon>Chlorobiota</taxon>
        <taxon>Chlorobiia</taxon>
        <taxon>Chlorobiales</taxon>
        <taxon>Chlorobiaceae</taxon>
        <taxon>Chlorobium/Pelodictyon group</taxon>
        <taxon>Pelodictyon</taxon>
    </lineage>
</organism>
<gene>
    <name evidence="2" type="ORF">A3K90_10115</name>
</gene>
<accession>A0A165MJE3</accession>
<dbReference type="Pfam" id="PF13701">
    <property type="entry name" value="DDE_Tnp_1_4"/>
    <property type="match status" value="1"/>
</dbReference>
<dbReference type="NCBIfam" id="NF033539">
    <property type="entry name" value="transpos_IS1380"/>
    <property type="match status" value="1"/>
</dbReference>
<dbReference type="RefSeq" id="WP_011743933.1">
    <property type="nucleotide sequence ID" value="NZ_LVWG01000001.1"/>
</dbReference>
<comment type="caution">
    <text evidence="2">The sequence shown here is derived from an EMBL/GenBank/DDBJ whole genome shotgun (WGS) entry which is preliminary data.</text>
</comment>
<proteinExistence type="predicted"/>
<dbReference type="InterPro" id="IPR047960">
    <property type="entry name" value="Transpos_IS1380"/>
</dbReference>
<evidence type="ECO:0000313" key="2">
    <source>
        <dbReference type="EMBL" id="KZK75317.1"/>
    </source>
</evidence>
<dbReference type="AlphaFoldDB" id="A0A165MJE3"/>
<feature type="domain" description="Transposase DDE" evidence="1">
    <location>
        <begin position="28"/>
        <end position="458"/>
    </location>
</feature>
<evidence type="ECO:0000313" key="3">
    <source>
        <dbReference type="Proteomes" id="UP000076481"/>
    </source>
</evidence>
<dbReference type="Proteomes" id="UP000076481">
    <property type="component" value="Unassembled WGS sequence"/>
</dbReference>